<evidence type="ECO:0000259" key="12">
    <source>
        <dbReference type="PROSITE" id="PS51163"/>
    </source>
</evidence>
<evidence type="ECO:0000256" key="8">
    <source>
        <dbReference type="ARBA" id="ARBA00022741"/>
    </source>
</evidence>
<comment type="similarity">
    <text evidence="2">Belongs to the SUA5 family.</text>
</comment>
<dbReference type="GO" id="GO:0005524">
    <property type="term" value="F:ATP binding"/>
    <property type="evidence" value="ECO:0007669"/>
    <property type="project" value="UniProtKB-KW"/>
</dbReference>
<dbReference type="GO" id="GO:0000049">
    <property type="term" value="F:tRNA binding"/>
    <property type="evidence" value="ECO:0007669"/>
    <property type="project" value="TreeGrafter"/>
</dbReference>
<dbReference type="GO" id="GO:0008033">
    <property type="term" value="P:tRNA processing"/>
    <property type="evidence" value="ECO:0007669"/>
    <property type="project" value="UniProtKB-KW"/>
</dbReference>
<dbReference type="InterPro" id="IPR017945">
    <property type="entry name" value="DHBP_synth_RibB-like_a/b_dom"/>
</dbReference>
<dbReference type="GO" id="GO:0005737">
    <property type="term" value="C:cytoplasm"/>
    <property type="evidence" value="ECO:0007669"/>
    <property type="project" value="UniProtKB-SubCell"/>
</dbReference>
<dbReference type="GO" id="GO:0003725">
    <property type="term" value="F:double-stranded RNA binding"/>
    <property type="evidence" value="ECO:0007669"/>
    <property type="project" value="InterPro"/>
</dbReference>
<keyword evidence="4" id="KW-0963">Cytoplasm</keyword>
<dbReference type="SUPFAM" id="SSF55821">
    <property type="entry name" value="YrdC/RibB"/>
    <property type="match status" value="1"/>
</dbReference>
<evidence type="ECO:0000256" key="11">
    <source>
        <dbReference type="ARBA" id="ARBA00048366"/>
    </source>
</evidence>
<protein>
    <recommendedName>
        <fullName evidence="10">L-threonylcarbamoyladenylate synthase</fullName>
        <ecNumber evidence="3">2.7.7.87</ecNumber>
    </recommendedName>
    <alternativeName>
        <fullName evidence="10">L-threonylcarbamoyladenylate synthase</fullName>
    </alternativeName>
</protein>
<dbReference type="GO" id="GO:0061710">
    <property type="term" value="F:L-threonylcarbamoyladenylate synthase"/>
    <property type="evidence" value="ECO:0007669"/>
    <property type="project" value="UniProtKB-EC"/>
</dbReference>
<proteinExistence type="inferred from homology"/>
<dbReference type="PANTHER" id="PTHR17490">
    <property type="entry name" value="SUA5"/>
    <property type="match status" value="1"/>
</dbReference>
<keyword evidence="7" id="KW-0548">Nucleotidyltransferase</keyword>
<dbReference type="NCBIfam" id="TIGR00057">
    <property type="entry name" value="L-threonylcarbamoyladenylate synthase"/>
    <property type="match status" value="1"/>
</dbReference>
<keyword evidence="8" id="KW-0547">Nucleotide-binding</keyword>
<evidence type="ECO:0000256" key="5">
    <source>
        <dbReference type="ARBA" id="ARBA00022679"/>
    </source>
</evidence>
<sequence>MTELLSPQAPQDIKRAVDLIKSGQLVALPTETVYGLFGLALENHVVKSIYDVKHRTYDHALNLNISNFDEMKFFSQNQPKYLEKLYNKFMPGSLTIILEANEKVPSLVNNGMKTVGFRVPANQTTLAILRQTGPLVGPSANLTGNPSPKTAQNVLTDLNGQIAAVVKADESISGIDSTIVDLTGKTPIILRQGALTLREIIEEIKDDI</sequence>
<dbReference type="STRING" id="1122154.SAMN02746068_01156"/>
<dbReference type="RefSeq" id="WP_084463445.1">
    <property type="nucleotide sequence ID" value="NZ_FPKS01000005.1"/>
</dbReference>
<accession>A0A1K2HBP1</accession>
<dbReference type="InterPro" id="IPR006070">
    <property type="entry name" value="Sua5-like_dom"/>
</dbReference>
<comment type="catalytic activity">
    <reaction evidence="11">
        <text>L-threonine + hydrogencarbonate + ATP = L-threonylcarbamoyladenylate + diphosphate + H2O</text>
        <dbReference type="Rhea" id="RHEA:36407"/>
        <dbReference type="ChEBI" id="CHEBI:15377"/>
        <dbReference type="ChEBI" id="CHEBI:17544"/>
        <dbReference type="ChEBI" id="CHEBI:30616"/>
        <dbReference type="ChEBI" id="CHEBI:33019"/>
        <dbReference type="ChEBI" id="CHEBI:57926"/>
        <dbReference type="ChEBI" id="CHEBI:73682"/>
        <dbReference type="EC" id="2.7.7.87"/>
    </reaction>
</comment>
<evidence type="ECO:0000256" key="7">
    <source>
        <dbReference type="ARBA" id="ARBA00022695"/>
    </source>
</evidence>
<keyword evidence="9" id="KW-0067">ATP-binding</keyword>
<dbReference type="AlphaFoldDB" id="A0A1K2HBP1"/>
<organism evidence="13 14">
    <name type="scientific">Pseudolactococcus chungangensis CAU 28 = DSM 22330</name>
    <dbReference type="NCBI Taxonomy" id="1122154"/>
    <lineage>
        <taxon>Bacteria</taxon>
        <taxon>Bacillati</taxon>
        <taxon>Bacillota</taxon>
        <taxon>Bacilli</taxon>
        <taxon>Lactobacillales</taxon>
        <taxon>Streptococcaceae</taxon>
        <taxon>Pseudolactococcus</taxon>
    </lineage>
</organism>
<dbReference type="GO" id="GO:0006450">
    <property type="term" value="P:regulation of translational fidelity"/>
    <property type="evidence" value="ECO:0007669"/>
    <property type="project" value="TreeGrafter"/>
</dbReference>
<evidence type="ECO:0000256" key="10">
    <source>
        <dbReference type="ARBA" id="ARBA00029774"/>
    </source>
</evidence>
<evidence type="ECO:0000256" key="2">
    <source>
        <dbReference type="ARBA" id="ARBA00007663"/>
    </source>
</evidence>
<keyword evidence="5" id="KW-0808">Transferase</keyword>
<dbReference type="Proteomes" id="UP000185655">
    <property type="component" value="Unassembled WGS sequence"/>
</dbReference>
<evidence type="ECO:0000256" key="3">
    <source>
        <dbReference type="ARBA" id="ARBA00012584"/>
    </source>
</evidence>
<reference evidence="13 14" key="1">
    <citation type="submission" date="2016-11" db="EMBL/GenBank/DDBJ databases">
        <authorList>
            <person name="Jaros S."/>
            <person name="Januszkiewicz K."/>
            <person name="Wedrychowicz H."/>
        </authorList>
    </citation>
    <scope>NUCLEOTIDE SEQUENCE [LARGE SCALE GENOMIC DNA]</scope>
    <source>
        <strain evidence="13 14">DSM 22330</strain>
    </source>
</reference>
<feature type="domain" description="YrdC-like" evidence="12">
    <location>
        <begin position="10"/>
        <end position="195"/>
    </location>
</feature>
<evidence type="ECO:0000256" key="6">
    <source>
        <dbReference type="ARBA" id="ARBA00022694"/>
    </source>
</evidence>
<evidence type="ECO:0000256" key="9">
    <source>
        <dbReference type="ARBA" id="ARBA00022840"/>
    </source>
</evidence>
<dbReference type="OrthoDB" id="9814580at2"/>
<dbReference type="EMBL" id="FPKS01000005">
    <property type="protein sequence ID" value="SFZ74190.1"/>
    <property type="molecule type" value="Genomic_DNA"/>
</dbReference>
<dbReference type="Pfam" id="PF01300">
    <property type="entry name" value="Sua5_yciO_yrdC"/>
    <property type="match status" value="1"/>
</dbReference>
<name>A0A1K2HBP1_9LACT</name>
<dbReference type="InterPro" id="IPR050156">
    <property type="entry name" value="TC-AMP_synthase_SUA5"/>
</dbReference>
<evidence type="ECO:0000256" key="4">
    <source>
        <dbReference type="ARBA" id="ARBA00022490"/>
    </source>
</evidence>
<evidence type="ECO:0000256" key="1">
    <source>
        <dbReference type="ARBA" id="ARBA00004496"/>
    </source>
</evidence>
<gene>
    <name evidence="13" type="ORF">SAMN02746068_01156</name>
</gene>
<evidence type="ECO:0000313" key="13">
    <source>
        <dbReference type="EMBL" id="SFZ74190.1"/>
    </source>
</evidence>
<dbReference type="Gene3D" id="3.90.870.10">
    <property type="entry name" value="DHBP synthase"/>
    <property type="match status" value="1"/>
</dbReference>
<dbReference type="PROSITE" id="PS51163">
    <property type="entry name" value="YRDC"/>
    <property type="match status" value="1"/>
</dbReference>
<dbReference type="PANTHER" id="PTHR17490:SF16">
    <property type="entry name" value="THREONYLCARBAMOYL-AMP SYNTHASE"/>
    <property type="match status" value="1"/>
</dbReference>
<keyword evidence="6" id="KW-0819">tRNA processing</keyword>
<dbReference type="EC" id="2.7.7.87" evidence="3"/>
<evidence type="ECO:0000313" key="14">
    <source>
        <dbReference type="Proteomes" id="UP000185655"/>
    </source>
</evidence>
<comment type="subcellular location">
    <subcellularLocation>
        <location evidence="1">Cytoplasm</location>
    </subcellularLocation>
</comment>